<organism evidence="1 2">
    <name type="scientific">Cytospora mali</name>
    <name type="common">Apple Valsa canker fungus</name>
    <name type="synonym">Valsa mali</name>
    <dbReference type="NCBI Taxonomy" id="578113"/>
    <lineage>
        <taxon>Eukaryota</taxon>
        <taxon>Fungi</taxon>
        <taxon>Dikarya</taxon>
        <taxon>Ascomycota</taxon>
        <taxon>Pezizomycotina</taxon>
        <taxon>Sordariomycetes</taxon>
        <taxon>Sordariomycetidae</taxon>
        <taxon>Diaporthales</taxon>
        <taxon>Cytosporaceae</taxon>
        <taxon>Cytospora</taxon>
    </lineage>
</organism>
<accession>A0A194VFY8</accession>
<dbReference type="Proteomes" id="UP000078576">
    <property type="component" value="Unassembled WGS sequence"/>
</dbReference>
<gene>
    <name evidence="1" type="ORF">VP1G_10051</name>
</gene>
<evidence type="ECO:0000313" key="1">
    <source>
        <dbReference type="EMBL" id="KUI62922.1"/>
    </source>
</evidence>
<evidence type="ECO:0000313" key="2">
    <source>
        <dbReference type="Proteomes" id="UP000078576"/>
    </source>
</evidence>
<protein>
    <submittedName>
        <fullName evidence="1">Uncharacterized protein</fullName>
    </submittedName>
</protein>
<dbReference type="OrthoDB" id="4918043at2759"/>
<sequence>MKYRVGKELILDIAEKCDRKTLLSLLQTNKEIHALISDHEHSISAAKLKNFLIPPQSHLMTSKDEERSVIFKKNSFATVQELELRERRMNSILNHGGFLLTNSTKSLGLTTDSLDKLKAGLKRAMYITDCLADVTADPEILDLMIKMARRVAALRRDGLDTESDEDIAALRDAEAETRAEVTKAIRAKQSTIIMGLSTLDLAFLLTLGEGAMVGWQRYMAKYATSDVRFYNKMDAFGELILRWGCFILWGFVRGTGKLLSHIKDSITVVAEKIWRYEMGFDQTDNGLSMTVYKELKERVLEAKHKDDECFDDAELDSPVVVKQWAHELVGKEIGCKEWKGYYALPQEPVQQVTN</sequence>
<reference evidence="2" key="1">
    <citation type="submission" date="2014-12" db="EMBL/GenBank/DDBJ databases">
        <title>Genome Sequence of Valsa Canker Pathogens Uncovers a Specific Adaption of Colonization on Woody Bark.</title>
        <authorList>
            <person name="Yin Z."/>
            <person name="Liu H."/>
            <person name="Gao X."/>
            <person name="Li Z."/>
            <person name="Song N."/>
            <person name="Ke X."/>
            <person name="Dai Q."/>
            <person name="Wu Y."/>
            <person name="Sun Y."/>
            <person name="Xu J.-R."/>
            <person name="Kang Z.K."/>
            <person name="Wang L."/>
            <person name="Huang L."/>
        </authorList>
    </citation>
    <scope>NUCLEOTIDE SEQUENCE [LARGE SCALE GENOMIC DNA]</scope>
    <source>
        <strain evidence="2">SXYL134</strain>
    </source>
</reference>
<dbReference type="AlphaFoldDB" id="A0A194VFY8"/>
<dbReference type="EMBL" id="KN714844">
    <property type="protein sequence ID" value="KUI62922.1"/>
    <property type="molecule type" value="Genomic_DNA"/>
</dbReference>
<dbReference type="STRING" id="694573.A0A194VFY8"/>
<keyword evidence="2" id="KW-1185">Reference proteome</keyword>
<name>A0A194VFY8_CYTMA</name>
<proteinExistence type="predicted"/>